<dbReference type="InterPro" id="IPR004074">
    <property type="entry name" value="IL-1_rcpt_I/II-typ"/>
</dbReference>
<dbReference type="SMART" id="SM00255">
    <property type="entry name" value="TIR"/>
    <property type="match status" value="1"/>
</dbReference>
<feature type="domain" description="TIR" evidence="11">
    <location>
        <begin position="384"/>
        <end position="538"/>
    </location>
</feature>
<feature type="domain" description="Ig-like" evidence="12">
    <location>
        <begin position="226"/>
        <end position="333"/>
    </location>
</feature>
<dbReference type="PANTHER" id="PTHR11890">
    <property type="entry name" value="INTERLEUKIN-1 RECEPTOR FAMILY MEMBER"/>
    <property type="match status" value="1"/>
</dbReference>
<dbReference type="InterPro" id="IPR007110">
    <property type="entry name" value="Ig-like_dom"/>
</dbReference>
<dbReference type="CTD" id="9173"/>
<evidence type="ECO:0000256" key="9">
    <source>
        <dbReference type="SAM" id="Phobius"/>
    </source>
</evidence>
<feature type="domain" description="Ig-like" evidence="12">
    <location>
        <begin position="149"/>
        <end position="196"/>
    </location>
</feature>
<evidence type="ECO:0000256" key="1">
    <source>
        <dbReference type="ARBA" id="ARBA00009752"/>
    </source>
</evidence>
<dbReference type="Gene3D" id="2.60.40.10">
    <property type="entry name" value="Immunoglobulins"/>
    <property type="match status" value="3"/>
</dbReference>
<reference evidence="14" key="1">
    <citation type="submission" date="2025-08" db="UniProtKB">
        <authorList>
            <consortium name="RefSeq"/>
        </authorList>
    </citation>
    <scope>IDENTIFICATION</scope>
    <source>
        <strain evidence="14">Wakin</strain>
        <tissue evidence="14">Muscle</tissue>
    </source>
</reference>
<dbReference type="SUPFAM" id="SSF48726">
    <property type="entry name" value="Immunoglobulin"/>
    <property type="match status" value="3"/>
</dbReference>
<name>A0A6P6KR52_CARAU</name>
<evidence type="ECO:0000256" key="2">
    <source>
        <dbReference type="ARBA" id="ARBA00022729"/>
    </source>
</evidence>
<dbReference type="Gene3D" id="3.40.50.10140">
    <property type="entry name" value="Toll/interleukin-1 receptor homology (TIR) domain"/>
    <property type="match status" value="1"/>
</dbReference>
<evidence type="ECO:0000256" key="6">
    <source>
        <dbReference type="ARBA" id="ARBA00023157"/>
    </source>
</evidence>
<keyword evidence="2 10" id="KW-0732">Signal</keyword>
<evidence type="ECO:0000256" key="7">
    <source>
        <dbReference type="ARBA" id="ARBA00023180"/>
    </source>
</evidence>
<dbReference type="SMART" id="SM00409">
    <property type="entry name" value="IG"/>
    <property type="match status" value="2"/>
</dbReference>
<keyword evidence="5" id="KW-0520">NAD</keyword>
<feature type="signal peptide" evidence="10">
    <location>
        <begin position="1"/>
        <end position="23"/>
    </location>
</feature>
<dbReference type="RefSeq" id="XP_026074778.1">
    <property type="nucleotide sequence ID" value="XM_026218993.1"/>
</dbReference>
<evidence type="ECO:0000259" key="11">
    <source>
        <dbReference type="PROSITE" id="PS50104"/>
    </source>
</evidence>
<dbReference type="PRINTS" id="PR01536">
    <property type="entry name" value="INTRLKN1R12F"/>
</dbReference>
<dbReference type="GO" id="GO:0016787">
    <property type="term" value="F:hydrolase activity"/>
    <property type="evidence" value="ECO:0007669"/>
    <property type="project" value="UniProtKB-KW"/>
</dbReference>
<dbReference type="InterPro" id="IPR035897">
    <property type="entry name" value="Toll_tir_struct_dom_sf"/>
</dbReference>
<dbReference type="GO" id="GO:0004908">
    <property type="term" value="F:interleukin-1 receptor activity"/>
    <property type="evidence" value="ECO:0007669"/>
    <property type="project" value="InterPro"/>
</dbReference>
<keyword evidence="4" id="KW-0378">Hydrolase</keyword>
<evidence type="ECO:0000313" key="14">
    <source>
        <dbReference type="RefSeq" id="XP_026074778.1"/>
    </source>
</evidence>
<keyword evidence="7" id="KW-0325">Glycoprotein</keyword>
<dbReference type="PANTHER" id="PTHR11890:SF26">
    <property type="entry name" value="INTERLEUKIN-1 RECEPTOR TYPE 1"/>
    <property type="match status" value="1"/>
</dbReference>
<sequence length="564" mass="64594">MVKDLGMMLEIILLLTESVLVSSYALNSTVQCERLNEKKLKVRAGESLYLPCPNRYCFIQTENSSYFWFRNLSRTKQMEQIGTEESERVHFHQSVLYILWLNLNDTGRYITHRYEGDFCGEYETVVVVYEEFSMDLVYKTPSEQVVSGIYCPVCDEEEQQGSFVWYKNFSLIPNQESAPVLRIRNSSKQSEGIYTCVCTWEHHGIKHNSSGSRRIVIKEQTINVSPKFSLPINNSVVFTDVGSEVILNCSVYFGQSVCSRCSIHWEKNRSRLHGEDGYEQKYRYSVLFFSRTIDGTLQLLLNINKVSESDLRSEFRCKAQDSYEVIFVSVTLKSRASVLSVIVACICTSLVLLLLAGGLKWFALDLVLFSRQIFVKLYRKEDGKLYDAYVIYQRNNLDEATSKTVCDFINGSLLTVLESYYGFKLFIHGRDDLPGEDCMSLIETEIQLSRRLIIVLTPGARTDKSSDSPEAYDLQVGLHQALVQGETGVILIQLGQMQDYTHLPLGLQHLLCKNSPLLWRDGESSPNSRFWKRVRYQMPVVSSFQRSSRRGSLKASLQCQGLLV</sequence>
<protein>
    <submittedName>
        <fullName evidence="14">Interleukin-1 receptor-like 1</fullName>
    </submittedName>
</protein>
<gene>
    <name evidence="14" type="primary">il1rl1</name>
</gene>
<dbReference type="InterPro" id="IPR003599">
    <property type="entry name" value="Ig_sub"/>
</dbReference>
<dbReference type="SUPFAM" id="SSF52200">
    <property type="entry name" value="Toll/Interleukin receptor TIR domain"/>
    <property type="match status" value="1"/>
</dbReference>
<dbReference type="InterPro" id="IPR036179">
    <property type="entry name" value="Ig-like_dom_sf"/>
</dbReference>
<evidence type="ECO:0000256" key="8">
    <source>
        <dbReference type="ARBA" id="ARBA00023319"/>
    </source>
</evidence>
<dbReference type="KEGG" id="caua:113053711"/>
<proteinExistence type="inferred from homology"/>
<evidence type="ECO:0000256" key="10">
    <source>
        <dbReference type="SAM" id="SignalP"/>
    </source>
</evidence>
<evidence type="ECO:0000256" key="3">
    <source>
        <dbReference type="ARBA" id="ARBA00022737"/>
    </source>
</evidence>
<keyword evidence="9" id="KW-0472">Membrane</keyword>
<evidence type="ECO:0000259" key="12">
    <source>
        <dbReference type="PROSITE" id="PS50835"/>
    </source>
</evidence>
<feature type="chain" id="PRO_5028071158" evidence="10">
    <location>
        <begin position="24"/>
        <end position="564"/>
    </location>
</feature>
<feature type="transmembrane region" description="Helical" evidence="9">
    <location>
        <begin position="338"/>
        <end position="363"/>
    </location>
</feature>
<organism evidence="13 14">
    <name type="scientific">Carassius auratus</name>
    <name type="common">Goldfish</name>
    <dbReference type="NCBI Taxonomy" id="7957"/>
    <lineage>
        <taxon>Eukaryota</taxon>
        <taxon>Metazoa</taxon>
        <taxon>Chordata</taxon>
        <taxon>Craniata</taxon>
        <taxon>Vertebrata</taxon>
        <taxon>Euteleostomi</taxon>
        <taxon>Actinopterygii</taxon>
        <taxon>Neopterygii</taxon>
        <taxon>Teleostei</taxon>
        <taxon>Ostariophysi</taxon>
        <taxon>Cypriniformes</taxon>
        <taxon>Cyprinidae</taxon>
        <taxon>Cyprininae</taxon>
        <taxon>Carassius</taxon>
    </lineage>
</organism>
<dbReference type="InterPro" id="IPR000157">
    <property type="entry name" value="TIR_dom"/>
</dbReference>
<dbReference type="InterPro" id="IPR015621">
    <property type="entry name" value="IL-1_rcpt_fam"/>
</dbReference>
<keyword evidence="3" id="KW-0677">Repeat</keyword>
<dbReference type="AlphaFoldDB" id="A0A6P6KR52"/>
<dbReference type="PRINTS" id="PR01537">
    <property type="entry name" value="INTRLKN1R1F"/>
</dbReference>
<dbReference type="Pfam" id="PF01582">
    <property type="entry name" value="TIR"/>
    <property type="match status" value="1"/>
</dbReference>
<keyword evidence="6" id="KW-1015">Disulfide bond</keyword>
<accession>A0A6P6KR52</accession>
<dbReference type="Proteomes" id="UP000515129">
    <property type="component" value="Chromosome 34"/>
</dbReference>
<dbReference type="PROSITE" id="PS50104">
    <property type="entry name" value="TIR"/>
    <property type="match status" value="1"/>
</dbReference>
<dbReference type="OrthoDB" id="6132459at2759"/>
<keyword evidence="9" id="KW-1133">Transmembrane helix</keyword>
<evidence type="ECO:0000313" key="13">
    <source>
        <dbReference type="Proteomes" id="UP000515129"/>
    </source>
</evidence>
<comment type="similarity">
    <text evidence="1">Belongs to the interleukin-1 receptor family.</text>
</comment>
<keyword evidence="13" id="KW-1185">Reference proteome</keyword>
<keyword evidence="9" id="KW-0812">Transmembrane</keyword>
<evidence type="ECO:0000256" key="5">
    <source>
        <dbReference type="ARBA" id="ARBA00023027"/>
    </source>
</evidence>
<evidence type="ECO:0000256" key="4">
    <source>
        <dbReference type="ARBA" id="ARBA00022801"/>
    </source>
</evidence>
<dbReference type="PROSITE" id="PS50835">
    <property type="entry name" value="IG_LIKE"/>
    <property type="match status" value="2"/>
</dbReference>
<keyword evidence="8" id="KW-0393">Immunoglobulin domain</keyword>
<dbReference type="InterPro" id="IPR013783">
    <property type="entry name" value="Ig-like_fold"/>
</dbReference>